<proteinExistence type="predicted"/>
<organism evidence="4 5">
    <name type="scientific">Lacibacterium aquatile</name>
    <dbReference type="NCBI Taxonomy" id="1168082"/>
    <lineage>
        <taxon>Bacteria</taxon>
        <taxon>Pseudomonadati</taxon>
        <taxon>Pseudomonadota</taxon>
        <taxon>Alphaproteobacteria</taxon>
        <taxon>Rhodospirillales</taxon>
        <taxon>Rhodospirillaceae</taxon>
    </lineage>
</organism>
<evidence type="ECO:0000313" key="4">
    <source>
        <dbReference type="EMBL" id="MFD2265317.1"/>
    </source>
</evidence>
<accession>A0ABW5DW07</accession>
<dbReference type="Gene3D" id="3.40.190.10">
    <property type="entry name" value="Periplasmic binding protein-like II"/>
    <property type="match status" value="2"/>
</dbReference>
<comment type="caution">
    <text evidence="4">The sequence shown here is derived from an EMBL/GenBank/DDBJ whole genome shotgun (WGS) entry which is preliminary data.</text>
</comment>
<dbReference type="RefSeq" id="WP_379878533.1">
    <property type="nucleotide sequence ID" value="NZ_JBHUIP010000016.1"/>
</dbReference>
<protein>
    <submittedName>
        <fullName evidence="4">Substrate-binding periplasmic protein</fullName>
    </submittedName>
</protein>
<evidence type="ECO:0000259" key="3">
    <source>
        <dbReference type="SMART" id="SM00062"/>
    </source>
</evidence>
<dbReference type="Pfam" id="PF00497">
    <property type="entry name" value="SBP_bac_3"/>
    <property type="match status" value="1"/>
</dbReference>
<reference evidence="5" key="1">
    <citation type="journal article" date="2019" name="Int. J. Syst. Evol. Microbiol.">
        <title>The Global Catalogue of Microorganisms (GCM) 10K type strain sequencing project: providing services to taxonomists for standard genome sequencing and annotation.</title>
        <authorList>
            <consortium name="The Broad Institute Genomics Platform"/>
            <consortium name="The Broad Institute Genome Sequencing Center for Infectious Disease"/>
            <person name="Wu L."/>
            <person name="Ma J."/>
        </authorList>
    </citation>
    <scope>NUCLEOTIDE SEQUENCE [LARGE SCALE GENOMIC DNA]</scope>
    <source>
        <strain evidence="5">CGMCC 1.19062</strain>
    </source>
</reference>
<dbReference type="InterPro" id="IPR001638">
    <property type="entry name" value="Solute-binding_3/MltF_N"/>
</dbReference>
<name>A0ABW5DW07_9PROT</name>
<evidence type="ECO:0000313" key="5">
    <source>
        <dbReference type="Proteomes" id="UP001597295"/>
    </source>
</evidence>
<feature type="signal peptide" evidence="2">
    <location>
        <begin position="1"/>
        <end position="22"/>
    </location>
</feature>
<dbReference type="PANTHER" id="PTHR35936:SF25">
    <property type="entry name" value="ABC TRANSPORTER SUBSTRATE-BINDING PROTEIN"/>
    <property type="match status" value="1"/>
</dbReference>
<feature type="domain" description="Solute-binding protein family 3/N-terminal" evidence="3">
    <location>
        <begin position="29"/>
        <end position="265"/>
    </location>
</feature>
<evidence type="ECO:0000256" key="2">
    <source>
        <dbReference type="SAM" id="SignalP"/>
    </source>
</evidence>
<dbReference type="Proteomes" id="UP001597295">
    <property type="component" value="Unassembled WGS sequence"/>
</dbReference>
<dbReference type="SUPFAM" id="SSF53850">
    <property type="entry name" value="Periplasmic binding protein-like II"/>
    <property type="match status" value="1"/>
</dbReference>
<keyword evidence="1 2" id="KW-0732">Signal</keyword>
<dbReference type="EMBL" id="JBHUIP010000016">
    <property type="protein sequence ID" value="MFD2265317.1"/>
    <property type="molecule type" value="Genomic_DNA"/>
</dbReference>
<keyword evidence="5" id="KW-1185">Reference proteome</keyword>
<sequence>MVARLGLWLALLTAVSIVSAKADETVPSQILVCEDELEVPPLTYRMRDGTAQPTERVTGYSVAIIQEIAADLGIETRFTLMPWARCQAEVEAGRQHLALNATWNADRAKRYLFSQAYFSAHDHYYFSKSRFPNGLRLTKLEELREYSLCGLNGFNYAHLQNVARRIDYEARDHRQVMLKLAFGHCDLFVEKQEIMAGFELIGKSWLQHAEISNGPLPETPPTRFHMLIQPTATGARLKEVIDELLDKMQIDGRLETLRRRHIDTGS</sequence>
<gene>
    <name evidence="4" type="ORF">ACFSM5_20605</name>
</gene>
<dbReference type="SMART" id="SM00062">
    <property type="entry name" value="PBPb"/>
    <property type="match status" value="1"/>
</dbReference>
<evidence type="ECO:0000256" key="1">
    <source>
        <dbReference type="ARBA" id="ARBA00022729"/>
    </source>
</evidence>
<feature type="chain" id="PRO_5046794133" evidence="2">
    <location>
        <begin position="23"/>
        <end position="266"/>
    </location>
</feature>
<dbReference type="PANTHER" id="PTHR35936">
    <property type="entry name" value="MEMBRANE-BOUND LYTIC MUREIN TRANSGLYCOSYLASE F"/>
    <property type="match status" value="1"/>
</dbReference>